<reference evidence="13" key="1">
    <citation type="submission" date="2017-07" db="EMBL/GenBank/DDBJ databases">
        <title>Taro Niue Genome Assembly and Annotation.</title>
        <authorList>
            <person name="Atibalentja N."/>
            <person name="Keating K."/>
            <person name="Fields C.J."/>
        </authorList>
    </citation>
    <scope>NUCLEOTIDE SEQUENCE</scope>
    <source>
        <strain evidence="13">Niue_2</strain>
        <tissue evidence="13">Leaf</tissue>
    </source>
</reference>
<evidence type="ECO:0000256" key="6">
    <source>
        <dbReference type="ARBA" id="ARBA00023015"/>
    </source>
</evidence>
<comment type="subcellular location">
    <subcellularLocation>
        <location evidence="2 10">Nucleus</location>
    </subcellularLocation>
</comment>
<feature type="compositionally biased region" description="Polar residues" evidence="11">
    <location>
        <begin position="204"/>
        <end position="217"/>
    </location>
</feature>
<organism evidence="13 14">
    <name type="scientific">Colocasia esculenta</name>
    <name type="common">Wild taro</name>
    <name type="synonym">Arum esculentum</name>
    <dbReference type="NCBI Taxonomy" id="4460"/>
    <lineage>
        <taxon>Eukaryota</taxon>
        <taxon>Viridiplantae</taxon>
        <taxon>Streptophyta</taxon>
        <taxon>Embryophyta</taxon>
        <taxon>Tracheophyta</taxon>
        <taxon>Spermatophyta</taxon>
        <taxon>Magnoliopsida</taxon>
        <taxon>Liliopsida</taxon>
        <taxon>Araceae</taxon>
        <taxon>Aroideae</taxon>
        <taxon>Colocasieae</taxon>
        <taxon>Colocasia</taxon>
    </lineage>
</organism>
<dbReference type="GO" id="GO:0009734">
    <property type="term" value="P:auxin-activated signaling pathway"/>
    <property type="evidence" value="ECO:0007669"/>
    <property type="project" value="UniProtKB-UniRule"/>
</dbReference>
<keyword evidence="6 10" id="KW-0805">Transcription regulation</keyword>
<dbReference type="GO" id="GO:0005634">
    <property type="term" value="C:nucleus"/>
    <property type="evidence" value="ECO:0007669"/>
    <property type="project" value="UniProtKB-SubCell"/>
</dbReference>
<dbReference type="EMBL" id="NMUH01002351">
    <property type="protein sequence ID" value="MQL99425.1"/>
    <property type="molecule type" value="Genomic_DNA"/>
</dbReference>
<dbReference type="InterPro" id="IPR033389">
    <property type="entry name" value="AUX/IAA_dom"/>
</dbReference>
<evidence type="ECO:0000256" key="9">
    <source>
        <dbReference type="ARBA" id="ARBA00023294"/>
    </source>
</evidence>
<evidence type="ECO:0000256" key="5">
    <source>
        <dbReference type="ARBA" id="ARBA00022491"/>
    </source>
</evidence>
<evidence type="ECO:0000256" key="8">
    <source>
        <dbReference type="ARBA" id="ARBA00023242"/>
    </source>
</evidence>
<dbReference type="GO" id="GO:0006355">
    <property type="term" value="P:regulation of DNA-templated transcription"/>
    <property type="evidence" value="ECO:0007669"/>
    <property type="project" value="InterPro"/>
</dbReference>
<dbReference type="Gene3D" id="3.10.20.90">
    <property type="entry name" value="Phosphatidylinositol 3-kinase Catalytic Subunit, Chain A, domain 1"/>
    <property type="match status" value="1"/>
</dbReference>
<sequence length="412" mass="44481">MEGSPGRGILGGEAYPKLLDLIAGGSEWMERERLGGGGGRNDLGAAEEQKLELRLGPPGGDDWRVGREEKKEELPVRSLGFLPRPPKCSVHTSAGAKRGFMDTLGNEIKGFEHHQPQKPSFLRFASAPAMVNATSQNANGTNITEQQQKQQSLERKAGPPASAASPVSKSAVASRDSSQARAAPAPAPAPVVGWPPIRSFRKNLASSTSKPPSQPETGNPEKSEKQKICSKGMFVKINMDGIPIGRKVDLKAYDSYEKLCSAVDELFRALLAAQREAPHLGAQDRQGPGQAITGLLDDSGEYTLVYEDTEGDVLLVGDVPWNMFVSAVKRLRVLKSSELPALSVSSYLLLSQKAHGFPNWQRATGNAAQQKLRLTDRSLLAVLHWTLITRRGQTGLLLPGPPFVCLLKKRSS</sequence>
<name>A0A843VU13_COLES</name>
<dbReference type="FunFam" id="3.10.20.90:FF:000225">
    <property type="entry name" value="Auxin-responsive protein"/>
    <property type="match status" value="1"/>
</dbReference>
<keyword evidence="14" id="KW-1185">Reference proteome</keyword>
<keyword evidence="5 10" id="KW-0678">Repressor</keyword>
<evidence type="ECO:0000256" key="1">
    <source>
        <dbReference type="ARBA" id="ARBA00002159"/>
    </source>
</evidence>
<evidence type="ECO:0000256" key="7">
    <source>
        <dbReference type="ARBA" id="ARBA00023163"/>
    </source>
</evidence>
<feature type="compositionally biased region" description="Low complexity" evidence="11">
    <location>
        <begin position="158"/>
        <end position="184"/>
    </location>
</feature>
<dbReference type="InterPro" id="IPR003311">
    <property type="entry name" value="AUX_IAA"/>
</dbReference>
<keyword evidence="8 10" id="KW-0539">Nucleus</keyword>
<keyword evidence="7 10" id="KW-0804">Transcription</keyword>
<protein>
    <recommendedName>
        <fullName evidence="10">Auxin-responsive protein</fullName>
    </recommendedName>
</protein>
<dbReference type="Proteomes" id="UP000652761">
    <property type="component" value="Unassembled WGS sequence"/>
</dbReference>
<keyword evidence="9 10" id="KW-0927">Auxin signaling pathway</keyword>
<evidence type="ECO:0000313" key="13">
    <source>
        <dbReference type="EMBL" id="MQL99425.1"/>
    </source>
</evidence>
<evidence type="ECO:0000259" key="12">
    <source>
        <dbReference type="PROSITE" id="PS51745"/>
    </source>
</evidence>
<dbReference type="SUPFAM" id="SSF54277">
    <property type="entry name" value="CAD &amp; PB1 domains"/>
    <property type="match status" value="1"/>
</dbReference>
<feature type="region of interest" description="Disordered" evidence="11">
    <location>
        <begin position="137"/>
        <end position="227"/>
    </location>
</feature>
<comment type="subunit">
    <text evidence="4 10">Homodimers and heterodimers.</text>
</comment>
<evidence type="ECO:0000256" key="4">
    <source>
        <dbReference type="ARBA" id="ARBA00011726"/>
    </source>
</evidence>
<feature type="region of interest" description="Disordered" evidence="11">
    <location>
        <begin position="72"/>
        <end position="94"/>
    </location>
</feature>
<dbReference type="PROSITE" id="PS51745">
    <property type="entry name" value="PB1"/>
    <property type="match status" value="1"/>
</dbReference>
<comment type="caution">
    <text evidence="13">The sequence shown here is derived from an EMBL/GenBank/DDBJ whole genome shotgun (WGS) entry which is preliminary data.</text>
</comment>
<gene>
    <name evidence="13" type="ORF">Taro_032154</name>
</gene>
<dbReference type="InterPro" id="IPR053793">
    <property type="entry name" value="PB1-like"/>
</dbReference>
<proteinExistence type="inferred from homology"/>
<dbReference type="PANTHER" id="PTHR31734:SF2">
    <property type="entry name" value="AUXIN-RESPONSIVE PROTEIN IAA26"/>
    <property type="match status" value="1"/>
</dbReference>
<dbReference type="AlphaFoldDB" id="A0A843VU13"/>
<evidence type="ECO:0000256" key="10">
    <source>
        <dbReference type="RuleBase" id="RU004549"/>
    </source>
</evidence>
<evidence type="ECO:0000313" key="14">
    <source>
        <dbReference type="Proteomes" id="UP000652761"/>
    </source>
</evidence>
<evidence type="ECO:0000256" key="11">
    <source>
        <dbReference type="SAM" id="MobiDB-lite"/>
    </source>
</evidence>
<dbReference type="Pfam" id="PF02309">
    <property type="entry name" value="AUX_IAA"/>
    <property type="match status" value="1"/>
</dbReference>
<accession>A0A843VU13</accession>
<comment type="function">
    <text evidence="1 10">Aux/IAA proteins are short-lived transcriptional factors that function as repressors of early auxin response genes at low auxin concentrations.</text>
</comment>
<evidence type="ECO:0000256" key="2">
    <source>
        <dbReference type="ARBA" id="ARBA00004123"/>
    </source>
</evidence>
<evidence type="ECO:0000256" key="3">
    <source>
        <dbReference type="ARBA" id="ARBA00006728"/>
    </source>
</evidence>
<dbReference type="OrthoDB" id="615826at2759"/>
<feature type="domain" description="PB1" evidence="12">
    <location>
        <begin position="232"/>
        <end position="341"/>
    </location>
</feature>
<feature type="compositionally biased region" description="Polar residues" evidence="11">
    <location>
        <begin position="137"/>
        <end position="151"/>
    </location>
</feature>
<dbReference type="PANTHER" id="PTHR31734">
    <property type="entry name" value="AUXIN-RESPONSIVE PROTEIN IAA17"/>
    <property type="match status" value="1"/>
</dbReference>
<comment type="similarity">
    <text evidence="3 10">Belongs to the Aux/IAA family.</text>
</comment>